<keyword evidence="4" id="KW-1003">Cell membrane</keyword>
<keyword evidence="3 8" id="KW-0813">Transport</keyword>
<organism evidence="10 11">
    <name type="scientific">Actinoplanes italicus</name>
    <dbReference type="NCBI Taxonomy" id="113567"/>
    <lineage>
        <taxon>Bacteria</taxon>
        <taxon>Bacillati</taxon>
        <taxon>Actinomycetota</taxon>
        <taxon>Actinomycetes</taxon>
        <taxon>Micromonosporales</taxon>
        <taxon>Micromonosporaceae</taxon>
        <taxon>Actinoplanes</taxon>
    </lineage>
</organism>
<comment type="subcellular location">
    <subcellularLocation>
        <location evidence="1 8">Cell membrane</location>
        <topology evidence="1 8">Multi-pass membrane protein</topology>
    </subcellularLocation>
</comment>
<keyword evidence="5 8" id="KW-0812">Transmembrane</keyword>
<dbReference type="RefSeq" id="WP_106330288.1">
    <property type="nucleotide sequence ID" value="NZ_BOMO01000164.1"/>
</dbReference>
<evidence type="ECO:0000256" key="1">
    <source>
        <dbReference type="ARBA" id="ARBA00004651"/>
    </source>
</evidence>
<dbReference type="InterPro" id="IPR051322">
    <property type="entry name" value="AA_ABC_Transporter_Permease"/>
</dbReference>
<feature type="transmembrane region" description="Helical" evidence="8">
    <location>
        <begin position="189"/>
        <end position="212"/>
    </location>
</feature>
<evidence type="ECO:0000256" key="5">
    <source>
        <dbReference type="ARBA" id="ARBA00022692"/>
    </source>
</evidence>
<dbReference type="SUPFAM" id="SSF161098">
    <property type="entry name" value="MetI-like"/>
    <property type="match status" value="1"/>
</dbReference>
<dbReference type="InterPro" id="IPR000515">
    <property type="entry name" value="MetI-like"/>
</dbReference>
<dbReference type="GO" id="GO:0048473">
    <property type="term" value="P:D-methionine transmembrane transport"/>
    <property type="evidence" value="ECO:0007669"/>
    <property type="project" value="TreeGrafter"/>
</dbReference>
<dbReference type="GO" id="GO:0005886">
    <property type="term" value="C:plasma membrane"/>
    <property type="evidence" value="ECO:0007669"/>
    <property type="project" value="UniProtKB-SubCell"/>
</dbReference>
<evidence type="ECO:0000256" key="3">
    <source>
        <dbReference type="ARBA" id="ARBA00022448"/>
    </source>
</evidence>
<evidence type="ECO:0000256" key="6">
    <source>
        <dbReference type="ARBA" id="ARBA00022989"/>
    </source>
</evidence>
<proteinExistence type="inferred from homology"/>
<feature type="domain" description="ABC transmembrane type-1" evidence="9">
    <location>
        <begin position="14"/>
        <end position="208"/>
    </location>
</feature>
<evidence type="ECO:0000256" key="2">
    <source>
        <dbReference type="ARBA" id="ARBA00007069"/>
    </source>
</evidence>
<dbReference type="Pfam" id="PF00528">
    <property type="entry name" value="BPD_transp_1"/>
    <property type="match status" value="1"/>
</dbReference>
<sequence>MTWSEVFELLTPGVQETAWMVGIAALLTAVGGLLIGVLLVLTDRGGLLPAPPVNAVLGLIVNVGRSLPFIILLVAVIPFTRLVVGTTIGTDAAIVPLTIGAIPFFARIVESALREVPPDVVAAATAMGATRRQIVGKVLLREALPGLVAGLTITVIALVGYSAMAGVVGGGGLGDLAIRYGYQRFETEVMIATVVALVVFVQLVQMVGDLLVRRLSHR</sequence>
<gene>
    <name evidence="10" type="ORF">CLV67_13266</name>
</gene>
<evidence type="ECO:0000256" key="4">
    <source>
        <dbReference type="ARBA" id="ARBA00022475"/>
    </source>
</evidence>
<feature type="transmembrane region" description="Helical" evidence="8">
    <location>
        <begin position="83"/>
        <end position="106"/>
    </location>
</feature>
<dbReference type="PROSITE" id="PS50928">
    <property type="entry name" value="ABC_TM1"/>
    <property type="match status" value="1"/>
</dbReference>
<comment type="similarity">
    <text evidence="2">Belongs to the binding-protein-dependent transport system permease family. CysTW subfamily.</text>
</comment>
<dbReference type="EMBL" id="PVMZ01000032">
    <property type="protein sequence ID" value="PRX11008.1"/>
    <property type="molecule type" value="Genomic_DNA"/>
</dbReference>
<feature type="transmembrane region" description="Helical" evidence="8">
    <location>
        <begin position="20"/>
        <end position="41"/>
    </location>
</feature>
<reference evidence="10 11" key="1">
    <citation type="submission" date="2018-03" db="EMBL/GenBank/DDBJ databases">
        <title>Genomic Encyclopedia of Archaeal and Bacterial Type Strains, Phase II (KMG-II): from individual species to whole genera.</title>
        <authorList>
            <person name="Goeker M."/>
        </authorList>
    </citation>
    <scope>NUCLEOTIDE SEQUENCE [LARGE SCALE GENOMIC DNA]</scope>
    <source>
        <strain evidence="10 11">DSM 43146</strain>
    </source>
</reference>
<dbReference type="FunFam" id="1.10.3720.10:FF:000002">
    <property type="entry name" value="D-methionine ABC transporter permease MetI"/>
    <property type="match status" value="1"/>
</dbReference>
<dbReference type="PANTHER" id="PTHR30450:SF1">
    <property type="entry name" value="D-METHIONINE TRANSPORT SYSTEM PERMEASE PROTEIN METI-RELATED"/>
    <property type="match status" value="1"/>
</dbReference>
<feature type="transmembrane region" description="Helical" evidence="8">
    <location>
        <begin position="147"/>
        <end position="169"/>
    </location>
</feature>
<keyword evidence="7 8" id="KW-0472">Membrane</keyword>
<keyword evidence="6 8" id="KW-1133">Transmembrane helix</keyword>
<dbReference type="NCBIfam" id="NF008049">
    <property type="entry name" value="PRK10782.1"/>
    <property type="match status" value="1"/>
</dbReference>
<dbReference type="Gene3D" id="1.10.3720.10">
    <property type="entry name" value="MetI-like"/>
    <property type="match status" value="1"/>
</dbReference>
<keyword evidence="11" id="KW-1185">Reference proteome</keyword>
<dbReference type="AlphaFoldDB" id="A0A2T0JTM2"/>
<evidence type="ECO:0000259" key="9">
    <source>
        <dbReference type="PROSITE" id="PS50928"/>
    </source>
</evidence>
<comment type="caution">
    <text evidence="10">The sequence shown here is derived from an EMBL/GenBank/DDBJ whole genome shotgun (WGS) entry which is preliminary data.</text>
</comment>
<evidence type="ECO:0000313" key="11">
    <source>
        <dbReference type="Proteomes" id="UP000239415"/>
    </source>
</evidence>
<evidence type="ECO:0000256" key="7">
    <source>
        <dbReference type="ARBA" id="ARBA00023136"/>
    </source>
</evidence>
<dbReference type="PANTHER" id="PTHR30450">
    <property type="entry name" value="ABC TRANSPORTER PERMEASE"/>
    <property type="match status" value="1"/>
</dbReference>
<dbReference type="OrthoDB" id="9793490at2"/>
<dbReference type="CDD" id="cd06261">
    <property type="entry name" value="TM_PBP2"/>
    <property type="match status" value="1"/>
</dbReference>
<name>A0A2T0JTM2_9ACTN</name>
<dbReference type="Proteomes" id="UP000239415">
    <property type="component" value="Unassembled WGS sequence"/>
</dbReference>
<accession>A0A2T0JTM2</accession>
<evidence type="ECO:0000313" key="10">
    <source>
        <dbReference type="EMBL" id="PRX11008.1"/>
    </source>
</evidence>
<feature type="transmembrane region" description="Helical" evidence="8">
    <location>
        <begin position="53"/>
        <end position="77"/>
    </location>
</feature>
<evidence type="ECO:0000256" key="8">
    <source>
        <dbReference type="RuleBase" id="RU363032"/>
    </source>
</evidence>
<protein>
    <submittedName>
        <fullName evidence="10">D-methionine transport system permease protein</fullName>
    </submittedName>
</protein>
<dbReference type="InterPro" id="IPR035906">
    <property type="entry name" value="MetI-like_sf"/>
</dbReference>